<proteinExistence type="inferred from homology"/>
<evidence type="ECO:0000313" key="3">
    <source>
        <dbReference type="EMBL" id="TDC34609.1"/>
    </source>
</evidence>
<dbReference type="RefSeq" id="WP_132401424.1">
    <property type="nucleotide sequence ID" value="NZ_SMKA01000006.1"/>
</dbReference>
<dbReference type="OrthoDB" id="3822902at2"/>
<dbReference type="EMBL" id="SMKA01000006">
    <property type="protein sequence ID" value="TDC34609.1"/>
    <property type="molecule type" value="Genomic_DNA"/>
</dbReference>
<organism evidence="3 4">
    <name type="scientific">Kribbella albertanoniae</name>
    <dbReference type="NCBI Taxonomy" id="1266829"/>
    <lineage>
        <taxon>Bacteria</taxon>
        <taxon>Bacillati</taxon>
        <taxon>Actinomycetota</taxon>
        <taxon>Actinomycetes</taxon>
        <taxon>Propionibacteriales</taxon>
        <taxon>Kribbellaceae</taxon>
        <taxon>Kribbella</taxon>
    </lineage>
</organism>
<reference evidence="3 4" key="1">
    <citation type="submission" date="2019-03" db="EMBL/GenBank/DDBJ databases">
        <title>Draft genome sequences of novel Actinobacteria.</title>
        <authorList>
            <person name="Sahin N."/>
            <person name="Ay H."/>
            <person name="Saygin H."/>
        </authorList>
    </citation>
    <scope>NUCLEOTIDE SEQUENCE [LARGE SCALE GENOMIC DNA]</scope>
    <source>
        <strain evidence="3 4">JCM 30547</strain>
    </source>
</reference>
<evidence type="ECO:0000259" key="2">
    <source>
        <dbReference type="Pfam" id="PF08327"/>
    </source>
</evidence>
<accession>A0A4R4QH32</accession>
<keyword evidence="4" id="KW-1185">Reference proteome</keyword>
<comment type="similarity">
    <text evidence="1">Belongs to the AHA1 family.</text>
</comment>
<dbReference type="Gene3D" id="3.30.530.20">
    <property type="match status" value="1"/>
</dbReference>
<evidence type="ECO:0000256" key="1">
    <source>
        <dbReference type="ARBA" id="ARBA00006817"/>
    </source>
</evidence>
<protein>
    <recommendedName>
        <fullName evidence="2">Activator of Hsp90 ATPase homologue 1/2-like C-terminal domain-containing protein</fullName>
    </recommendedName>
</protein>
<sequence>MPTWKLHFKSGPSDVYRALSTPGGRSRYWADAPESDGTISFTFPDGSTTQARIEEAVQDRRYRFTWYDDRVLTFNLTPDEDGGTDLTVIGQDGPHLSDDVSILLRLKAWVDFGVDLRNHDDTRSTGYLDG</sequence>
<dbReference type="InterPro" id="IPR013538">
    <property type="entry name" value="ASHA1/2-like_C"/>
</dbReference>
<gene>
    <name evidence="3" type="ORF">E1261_03025</name>
</gene>
<evidence type="ECO:0000313" key="4">
    <source>
        <dbReference type="Proteomes" id="UP000295075"/>
    </source>
</evidence>
<dbReference type="AlphaFoldDB" id="A0A4R4QH32"/>
<dbReference type="Pfam" id="PF08327">
    <property type="entry name" value="AHSA1"/>
    <property type="match status" value="1"/>
</dbReference>
<dbReference type="Proteomes" id="UP000295075">
    <property type="component" value="Unassembled WGS sequence"/>
</dbReference>
<name>A0A4R4QH32_9ACTN</name>
<dbReference type="SUPFAM" id="SSF55961">
    <property type="entry name" value="Bet v1-like"/>
    <property type="match status" value="1"/>
</dbReference>
<feature type="domain" description="Activator of Hsp90 ATPase homologue 1/2-like C-terminal" evidence="2">
    <location>
        <begin position="12"/>
        <end position="88"/>
    </location>
</feature>
<comment type="caution">
    <text evidence="3">The sequence shown here is derived from an EMBL/GenBank/DDBJ whole genome shotgun (WGS) entry which is preliminary data.</text>
</comment>
<dbReference type="InterPro" id="IPR023393">
    <property type="entry name" value="START-like_dom_sf"/>
</dbReference>